<dbReference type="OrthoDB" id="45190at2"/>
<dbReference type="HAMAP" id="MF_00479">
    <property type="entry name" value="RsxG_RnfG"/>
    <property type="match status" value="1"/>
</dbReference>
<keyword evidence="2 6" id="KW-0597">Phosphoprotein</keyword>
<keyword evidence="1 6" id="KW-0813">Transport</keyword>
<evidence type="ECO:0000256" key="4">
    <source>
        <dbReference type="ARBA" id="ARBA00022643"/>
    </source>
</evidence>
<dbReference type="Pfam" id="PF04205">
    <property type="entry name" value="FMN_bind"/>
    <property type="match status" value="1"/>
</dbReference>
<evidence type="ECO:0000256" key="6">
    <source>
        <dbReference type="HAMAP-Rule" id="MF_00479"/>
    </source>
</evidence>
<protein>
    <recommendedName>
        <fullName evidence="6">Ion-translocating oxidoreductase complex subunit G</fullName>
        <ecNumber evidence="6">7.-.-.-</ecNumber>
    </recommendedName>
    <alternativeName>
        <fullName evidence="6">Rnf electron transport complex subunit G</fullName>
    </alternativeName>
</protein>
<dbReference type="RefSeq" id="WP_072758007.1">
    <property type="nucleotide sequence ID" value="NZ_FRDJ01000002.1"/>
</dbReference>
<evidence type="ECO:0000313" key="10">
    <source>
        <dbReference type="Proteomes" id="UP000184207"/>
    </source>
</evidence>
<keyword evidence="10" id="KW-1185">Reference proteome</keyword>
<dbReference type="GO" id="GO:0005886">
    <property type="term" value="C:plasma membrane"/>
    <property type="evidence" value="ECO:0007669"/>
    <property type="project" value="UniProtKB-SubCell"/>
</dbReference>
<name>A0A1M7S5F0_FERGO</name>
<feature type="domain" description="FMN-binding" evidence="8">
    <location>
        <begin position="117"/>
        <end position="226"/>
    </location>
</feature>
<keyword evidence="6" id="KW-1003">Cell membrane</keyword>
<comment type="function">
    <text evidence="6">Part of a membrane-bound complex that couples electron transfer with translocation of ions across the membrane.</text>
</comment>
<dbReference type="Proteomes" id="UP000184207">
    <property type="component" value="Unassembled WGS sequence"/>
</dbReference>
<dbReference type="PANTHER" id="PTHR36118">
    <property type="entry name" value="ION-TRANSLOCATING OXIDOREDUCTASE COMPLEX SUBUNIT G"/>
    <property type="match status" value="1"/>
</dbReference>
<evidence type="ECO:0000256" key="7">
    <source>
        <dbReference type="SAM" id="Phobius"/>
    </source>
</evidence>
<evidence type="ECO:0000259" key="8">
    <source>
        <dbReference type="SMART" id="SM00900"/>
    </source>
</evidence>
<evidence type="ECO:0000256" key="1">
    <source>
        <dbReference type="ARBA" id="ARBA00022448"/>
    </source>
</evidence>
<feature type="transmembrane region" description="Helical" evidence="7">
    <location>
        <begin position="12"/>
        <end position="34"/>
    </location>
</feature>
<dbReference type="InterPro" id="IPR010209">
    <property type="entry name" value="Ion_transpt_RnfG/RsxG"/>
</dbReference>
<dbReference type="GO" id="GO:0022900">
    <property type="term" value="P:electron transport chain"/>
    <property type="evidence" value="ECO:0007669"/>
    <property type="project" value="UniProtKB-UniRule"/>
</dbReference>
<keyword evidence="4 6" id="KW-0288">FMN</keyword>
<keyword evidence="5 6" id="KW-0249">Electron transport</keyword>
<dbReference type="AlphaFoldDB" id="A0A1M7S5F0"/>
<evidence type="ECO:0000313" key="9">
    <source>
        <dbReference type="EMBL" id="SHN53555.1"/>
    </source>
</evidence>
<reference evidence="10" key="1">
    <citation type="submission" date="2016-12" db="EMBL/GenBank/DDBJ databases">
        <authorList>
            <person name="Varghese N."/>
            <person name="Submissions S."/>
        </authorList>
    </citation>
    <scope>NUCLEOTIDE SEQUENCE [LARGE SCALE GENOMIC DNA]</scope>
    <source>
        <strain evidence="10">DSM 13020</strain>
    </source>
</reference>
<comment type="subcellular location">
    <subcellularLocation>
        <location evidence="6">Cell membrane</location>
        <topology evidence="6">Single-pass membrane protein</topology>
    </subcellularLocation>
</comment>
<keyword evidence="6 7" id="KW-0472">Membrane</keyword>
<dbReference type="STRING" id="1121883.SAMN02745226_00498"/>
<comment type="subunit">
    <text evidence="6">The complex is composed of six subunits: RnfA, RnfB, RnfC, RnfD, RnfE and RnfG.</text>
</comment>
<evidence type="ECO:0000256" key="2">
    <source>
        <dbReference type="ARBA" id="ARBA00022553"/>
    </source>
</evidence>
<dbReference type="NCBIfam" id="TIGR01947">
    <property type="entry name" value="rnfG"/>
    <property type="match status" value="1"/>
</dbReference>
<evidence type="ECO:0000256" key="3">
    <source>
        <dbReference type="ARBA" id="ARBA00022630"/>
    </source>
</evidence>
<dbReference type="InterPro" id="IPR007329">
    <property type="entry name" value="FMN-bd"/>
</dbReference>
<keyword evidence="6 7" id="KW-0812">Transmembrane</keyword>
<proteinExistence type="inferred from homology"/>
<feature type="modified residue" description="FMN phosphoryl threonine" evidence="6">
    <location>
        <position position="209"/>
    </location>
</feature>
<comment type="cofactor">
    <cofactor evidence="6">
        <name>FMN</name>
        <dbReference type="ChEBI" id="CHEBI:58210"/>
    </cofactor>
</comment>
<keyword evidence="6 7" id="KW-1133">Transmembrane helix</keyword>
<keyword evidence="6" id="KW-1278">Translocase</keyword>
<organism evidence="9 10">
    <name type="scientific">Fervidobacterium gondwanense DSM 13020</name>
    <dbReference type="NCBI Taxonomy" id="1121883"/>
    <lineage>
        <taxon>Bacteria</taxon>
        <taxon>Thermotogati</taxon>
        <taxon>Thermotogota</taxon>
        <taxon>Thermotogae</taxon>
        <taxon>Thermotogales</taxon>
        <taxon>Fervidobacteriaceae</taxon>
        <taxon>Fervidobacterium</taxon>
    </lineage>
</organism>
<evidence type="ECO:0000256" key="5">
    <source>
        <dbReference type="ARBA" id="ARBA00022982"/>
    </source>
</evidence>
<comment type="similarity">
    <text evidence="6">Belongs to the RnfG family.</text>
</comment>
<dbReference type="GO" id="GO:0009055">
    <property type="term" value="F:electron transfer activity"/>
    <property type="evidence" value="ECO:0007669"/>
    <property type="project" value="InterPro"/>
</dbReference>
<gene>
    <name evidence="6" type="primary">rnfG</name>
    <name evidence="9" type="ORF">SAMN02745226_00498</name>
</gene>
<dbReference type="PANTHER" id="PTHR36118:SF1">
    <property type="entry name" value="ION-TRANSLOCATING OXIDOREDUCTASE COMPLEX SUBUNIT G"/>
    <property type="match status" value="1"/>
</dbReference>
<keyword evidence="3 6" id="KW-0285">Flavoprotein</keyword>
<sequence length="235" mass="26073">MNNKNNESKKAMWKLSITLMIYTLIAGIALALVYQYTQTRIAEAELANVIKSMEYLLTDETGNPIVSPEEIKKLVIEKRNEMGKVIYQDDIGTVISPVYEFETSGQKYYILSGYAVGYGGNVVTMAAFKYDRNELSLSSIKVLDYSQETPGLGAKISEESIQKRFFPIPEEGLKAGLKVDKDAGKQSVDPDEAKLEGVVKVSDVMTGATITPRAVVNSLNTMYKFLREKELGGEQ</sequence>
<dbReference type="EMBL" id="FRDJ01000002">
    <property type="protein sequence ID" value="SHN53555.1"/>
    <property type="molecule type" value="Genomic_DNA"/>
</dbReference>
<dbReference type="EC" id="7.-.-.-" evidence="6"/>
<dbReference type="GO" id="GO:0010181">
    <property type="term" value="F:FMN binding"/>
    <property type="evidence" value="ECO:0007669"/>
    <property type="project" value="InterPro"/>
</dbReference>
<dbReference type="SMART" id="SM00900">
    <property type="entry name" value="FMN_bind"/>
    <property type="match status" value="1"/>
</dbReference>
<accession>A0A1M7S5F0</accession>